<evidence type="ECO:0000313" key="2">
    <source>
        <dbReference type="EMBL" id="MFC3097543.1"/>
    </source>
</evidence>
<dbReference type="EMBL" id="JBHRST010000009">
    <property type="protein sequence ID" value="MFC3097543.1"/>
    <property type="molecule type" value="Genomic_DNA"/>
</dbReference>
<dbReference type="Gene3D" id="3.50.50.60">
    <property type="entry name" value="FAD/NAD(P)-binding domain"/>
    <property type="match status" value="1"/>
</dbReference>
<gene>
    <name evidence="2" type="ORF">ACFODU_06965</name>
</gene>
<dbReference type="RefSeq" id="WP_336925292.1">
    <property type="nucleotide sequence ID" value="NZ_JBANRO010000003.1"/>
</dbReference>
<comment type="caution">
    <text evidence="2">The sequence shown here is derived from an EMBL/GenBank/DDBJ whole genome shotgun (WGS) entry which is preliminary data.</text>
</comment>
<dbReference type="EC" id="1.-.-.-" evidence="2"/>
<protein>
    <submittedName>
        <fullName evidence="2">NAD(P)/FAD-dependent oxidoreductase</fullName>
        <ecNumber evidence="2">1.-.-.-</ecNumber>
    </submittedName>
</protein>
<dbReference type="GO" id="GO:0016491">
    <property type="term" value="F:oxidoreductase activity"/>
    <property type="evidence" value="ECO:0007669"/>
    <property type="project" value="UniProtKB-KW"/>
</dbReference>
<accession>A0ABV7E6L3</accession>
<keyword evidence="2" id="KW-0560">Oxidoreductase</keyword>
<evidence type="ECO:0000259" key="1">
    <source>
        <dbReference type="Pfam" id="PF01494"/>
    </source>
</evidence>
<name>A0ABV7E6L3_9SPHN</name>
<dbReference type="PANTHER" id="PTHR42685">
    <property type="entry name" value="GERANYLGERANYL DIPHOSPHATE REDUCTASE"/>
    <property type="match status" value="1"/>
</dbReference>
<dbReference type="InterPro" id="IPR002938">
    <property type="entry name" value="FAD-bd"/>
</dbReference>
<dbReference type="Pfam" id="PF01494">
    <property type="entry name" value="FAD_binding_3"/>
    <property type="match status" value="1"/>
</dbReference>
<evidence type="ECO:0000313" key="3">
    <source>
        <dbReference type="Proteomes" id="UP001595456"/>
    </source>
</evidence>
<sequence>MRIEDPLILGAGPAGCAAAIVLAQGGAQPVLLDRQAEVSDTICGGFLSWRTAAQLLALGIDLPALDAHPVTRLRLIAGSRIAEVNLPGTAWGLSRRTLDTAMRKRAVEAGAVLEIDTIRNLAGTLAVGQRQEWHGSALFLASGKHDVRRAPRPRSAADPAMGLRLRTRPSPALAQELAATIELHLFAGGYAGIVMQEDGTANICLALRKSLLTGAGGDPRQLLEQLSTANPALARRLEPGWHAARIDCIAAVPYGWIARETQHGLFRLGDQAAVIPSLAGEGMGIAIASGTAAAARFLASGPAAAPAFQQAFASAAVRPVQMARLARRLAESPLGQRAGLALAAALPAFAGLLMDSTRIALPETKPPLSCT</sequence>
<dbReference type="PANTHER" id="PTHR42685:SF22">
    <property type="entry name" value="CONDITIONED MEDIUM FACTOR RECEPTOR 1"/>
    <property type="match status" value="1"/>
</dbReference>
<dbReference type="Proteomes" id="UP001595456">
    <property type="component" value="Unassembled WGS sequence"/>
</dbReference>
<dbReference type="PRINTS" id="PR00420">
    <property type="entry name" value="RNGMNOXGNASE"/>
</dbReference>
<proteinExistence type="predicted"/>
<dbReference type="InterPro" id="IPR036188">
    <property type="entry name" value="FAD/NAD-bd_sf"/>
</dbReference>
<feature type="domain" description="FAD-binding" evidence="1">
    <location>
        <begin position="7"/>
        <end position="110"/>
    </location>
</feature>
<dbReference type="InterPro" id="IPR050407">
    <property type="entry name" value="Geranylgeranyl_reductase"/>
</dbReference>
<reference evidence="3" key="1">
    <citation type="journal article" date="2019" name="Int. J. Syst. Evol. Microbiol.">
        <title>The Global Catalogue of Microorganisms (GCM) 10K type strain sequencing project: providing services to taxonomists for standard genome sequencing and annotation.</title>
        <authorList>
            <consortium name="The Broad Institute Genomics Platform"/>
            <consortium name="The Broad Institute Genome Sequencing Center for Infectious Disease"/>
            <person name="Wu L."/>
            <person name="Ma J."/>
        </authorList>
    </citation>
    <scope>NUCLEOTIDE SEQUENCE [LARGE SCALE GENOMIC DNA]</scope>
    <source>
        <strain evidence="3">KCTC 52607</strain>
    </source>
</reference>
<organism evidence="2 3">
    <name type="scientific">Alteraurantiacibacter palmitatis</name>
    <dbReference type="NCBI Taxonomy" id="2054628"/>
    <lineage>
        <taxon>Bacteria</taxon>
        <taxon>Pseudomonadati</taxon>
        <taxon>Pseudomonadota</taxon>
        <taxon>Alphaproteobacteria</taxon>
        <taxon>Sphingomonadales</taxon>
        <taxon>Erythrobacteraceae</taxon>
        <taxon>Alteraurantiacibacter</taxon>
    </lineage>
</organism>
<keyword evidence="3" id="KW-1185">Reference proteome</keyword>
<dbReference type="SUPFAM" id="SSF51905">
    <property type="entry name" value="FAD/NAD(P)-binding domain"/>
    <property type="match status" value="1"/>
</dbReference>